<comment type="caution">
    <text evidence="6">The sequence shown here is derived from an EMBL/GenBank/DDBJ whole genome shotgun (WGS) entry which is preliminary data.</text>
</comment>
<dbReference type="InterPro" id="IPR018073">
    <property type="entry name" value="Prot_inh_cystat_CS"/>
</dbReference>
<dbReference type="OrthoDB" id="752087at2759"/>
<dbReference type="EMBL" id="NMUH01002801">
    <property type="protein sequence ID" value="MQM02139.1"/>
    <property type="molecule type" value="Genomic_DNA"/>
</dbReference>
<dbReference type="PROSITE" id="PS00287">
    <property type="entry name" value="CYSTATIN"/>
    <property type="match status" value="1"/>
</dbReference>
<dbReference type="SUPFAM" id="SSF54403">
    <property type="entry name" value="Cystatin/monellin"/>
    <property type="match status" value="1"/>
</dbReference>
<dbReference type="PANTHER" id="PTHR47364:SF2">
    <property type="entry name" value="CYSTEINE PROTEINASE INHIBITOR 5"/>
    <property type="match status" value="1"/>
</dbReference>
<evidence type="ECO:0000256" key="1">
    <source>
        <dbReference type="ARBA" id="ARBA00007233"/>
    </source>
</evidence>
<dbReference type="Gene3D" id="3.10.450.10">
    <property type="match status" value="1"/>
</dbReference>
<reference evidence="6" key="1">
    <citation type="submission" date="2017-07" db="EMBL/GenBank/DDBJ databases">
        <title>Taro Niue Genome Assembly and Annotation.</title>
        <authorList>
            <person name="Atibalentja N."/>
            <person name="Keating K."/>
            <person name="Fields C.J."/>
        </authorList>
    </citation>
    <scope>NUCLEOTIDE SEQUENCE</scope>
    <source>
        <strain evidence="6">Niue_2</strain>
        <tissue evidence="6">Leaf</tissue>
    </source>
</reference>
<dbReference type="GO" id="GO:0004869">
    <property type="term" value="F:cysteine-type endopeptidase inhibitor activity"/>
    <property type="evidence" value="ECO:0007669"/>
    <property type="project" value="UniProtKB-KW"/>
</dbReference>
<dbReference type="AlphaFoldDB" id="A0A843VYZ9"/>
<keyword evidence="3" id="KW-0789">Thiol protease inhibitor</keyword>
<evidence type="ECO:0000256" key="2">
    <source>
        <dbReference type="ARBA" id="ARBA00022690"/>
    </source>
</evidence>
<protein>
    <recommendedName>
        <fullName evidence="5">Cystatin domain-containing protein</fullName>
    </recommendedName>
</protein>
<organism evidence="6 7">
    <name type="scientific">Colocasia esculenta</name>
    <name type="common">Wild taro</name>
    <name type="synonym">Arum esculentum</name>
    <dbReference type="NCBI Taxonomy" id="4460"/>
    <lineage>
        <taxon>Eukaryota</taxon>
        <taxon>Viridiplantae</taxon>
        <taxon>Streptophyta</taxon>
        <taxon>Embryophyta</taxon>
        <taxon>Tracheophyta</taxon>
        <taxon>Spermatophyta</taxon>
        <taxon>Magnoliopsida</taxon>
        <taxon>Liliopsida</taxon>
        <taxon>Araceae</taxon>
        <taxon>Aroideae</taxon>
        <taxon>Colocasieae</taxon>
        <taxon>Colocasia</taxon>
    </lineage>
</organism>
<dbReference type="InterPro" id="IPR046350">
    <property type="entry name" value="Cystatin_sf"/>
</dbReference>
<dbReference type="PANTHER" id="PTHR47364">
    <property type="entry name" value="CYSTEINE PROTEINASE INHIBITOR 5"/>
    <property type="match status" value="1"/>
</dbReference>
<keyword evidence="2" id="KW-0646">Protease inhibitor</keyword>
<dbReference type="Proteomes" id="UP000652761">
    <property type="component" value="Unassembled WGS sequence"/>
</dbReference>
<evidence type="ECO:0000256" key="3">
    <source>
        <dbReference type="ARBA" id="ARBA00022704"/>
    </source>
</evidence>
<dbReference type="SMART" id="SM00043">
    <property type="entry name" value="CY"/>
    <property type="match status" value="1"/>
</dbReference>
<feature type="signal peptide" evidence="4">
    <location>
        <begin position="1"/>
        <end position="27"/>
    </location>
</feature>
<comment type="similarity">
    <text evidence="1">Belongs to the cystatin family. Phytocystatin subfamily.</text>
</comment>
<sequence length="125" mass="13804">MATQPTLVLRLVLLLSVAALVSHRAMAQVGSYKPIHDVGDPYVQEIAKFAVAEHNKQTGKALLVYVQVVSGEQQVVAGINYKLVVEVADAGAKKYFEAVVFDNKWGKLRKLVYFVPYVSKQSRLS</sequence>
<evidence type="ECO:0000259" key="5">
    <source>
        <dbReference type="SMART" id="SM00043"/>
    </source>
</evidence>
<accession>A0A843VYZ9</accession>
<feature type="chain" id="PRO_5032390491" description="Cystatin domain-containing protein" evidence="4">
    <location>
        <begin position="28"/>
        <end position="125"/>
    </location>
</feature>
<name>A0A843VYZ9_COLES</name>
<gene>
    <name evidence="6" type="ORF">Taro_034903</name>
</gene>
<keyword evidence="7" id="KW-1185">Reference proteome</keyword>
<evidence type="ECO:0000313" key="7">
    <source>
        <dbReference type="Proteomes" id="UP000652761"/>
    </source>
</evidence>
<evidence type="ECO:0000256" key="4">
    <source>
        <dbReference type="SAM" id="SignalP"/>
    </source>
</evidence>
<dbReference type="Pfam" id="PF16845">
    <property type="entry name" value="SQAPI"/>
    <property type="match status" value="1"/>
</dbReference>
<evidence type="ECO:0000313" key="6">
    <source>
        <dbReference type="EMBL" id="MQM02139.1"/>
    </source>
</evidence>
<dbReference type="InterPro" id="IPR000010">
    <property type="entry name" value="Cystatin_dom"/>
</dbReference>
<keyword evidence="4" id="KW-0732">Signal</keyword>
<proteinExistence type="inferred from homology"/>
<feature type="domain" description="Cystatin" evidence="5">
    <location>
        <begin position="27"/>
        <end position="114"/>
    </location>
</feature>
<dbReference type="CDD" id="cd00042">
    <property type="entry name" value="CY"/>
    <property type="match status" value="1"/>
</dbReference>